<dbReference type="EMBL" id="JAMYWD010000007">
    <property type="protein sequence ID" value="KAJ4967449.1"/>
    <property type="molecule type" value="Genomic_DNA"/>
</dbReference>
<dbReference type="Proteomes" id="UP001141806">
    <property type="component" value="Unassembled WGS sequence"/>
</dbReference>
<dbReference type="OrthoDB" id="1934703at2759"/>
<evidence type="ECO:0000313" key="1">
    <source>
        <dbReference type="EMBL" id="KAJ4967449.1"/>
    </source>
</evidence>
<comment type="caution">
    <text evidence="1">The sequence shown here is derived from an EMBL/GenBank/DDBJ whole genome shotgun (WGS) entry which is preliminary data.</text>
</comment>
<dbReference type="AlphaFoldDB" id="A0A9Q0KBL8"/>
<keyword evidence="2" id="KW-1185">Reference proteome</keyword>
<name>A0A9Q0KBL8_9MAGN</name>
<proteinExistence type="predicted"/>
<dbReference type="InterPro" id="IPR012337">
    <property type="entry name" value="RNaseH-like_sf"/>
</dbReference>
<evidence type="ECO:0000313" key="2">
    <source>
        <dbReference type="Proteomes" id="UP001141806"/>
    </source>
</evidence>
<accession>A0A9Q0KBL8</accession>
<reference evidence="1" key="1">
    <citation type="journal article" date="2023" name="Plant J.">
        <title>The genome of the king protea, Protea cynaroides.</title>
        <authorList>
            <person name="Chang J."/>
            <person name="Duong T.A."/>
            <person name="Schoeman C."/>
            <person name="Ma X."/>
            <person name="Roodt D."/>
            <person name="Barker N."/>
            <person name="Li Z."/>
            <person name="Van de Peer Y."/>
            <person name="Mizrachi E."/>
        </authorList>
    </citation>
    <scope>NUCLEOTIDE SEQUENCE</scope>
    <source>
        <tissue evidence="1">Young leaves</tissue>
    </source>
</reference>
<gene>
    <name evidence="1" type="ORF">NE237_019298</name>
</gene>
<dbReference type="SUPFAM" id="SSF53098">
    <property type="entry name" value="Ribonuclease H-like"/>
    <property type="match status" value="1"/>
</dbReference>
<protein>
    <submittedName>
        <fullName evidence="1">Uncharacterized protein</fullName>
    </submittedName>
</protein>
<sequence length="163" mass="19016">MAIKTVRIIQSETFWEGARDVVNFMVPLIRILRLVDSEGSTASYLFEATERAKESLRKFVEKDGMKYLTIMDLFKSRVEKNIIHHVHVIAAILNPCSMYEDRLNIDSSTFVNAQDVILDSMVPFEDRHQFMQEIVDYRMKSSRLFSVTRKSMMITNHPSKYVS</sequence>
<organism evidence="1 2">
    <name type="scientific">Protea cynaroides</name>
    <dbReference type="NCBI Taxonomy" id="273540"/>
    <lineage>
        <taxon>Eukaryota</taxon>
        <taxon>Viridiplantae</taxon>
        <taxon>Streptophyta</taxon>
        <taxon>Embryophyta</taxon>
        <taxon>Tracheophyta</taxon>
        <taxon>Spermatophyta</taxon>
        <taxon>Magnoliopsida</taxon>
        <taxon>Proteales</taxon>
        <taxon>Proteaceae</taxon>
        <taxon>Protea</taxon>
    </lineage>
</organism>